<evidence type="ECO:0000259" key="2">
    <source>
        <dbReference type="Pfam" id="PF01850"/>
    </source>
</evidence>
<feature type="domain" description="PIN" evidence="2">
    <location>
        <begin position="5"/>
        <end position="120"/>
    </location>
</feature>
<dbReference type="CDD" id="cd09873">
    <property type="entry name" value="PIN_Pae0151-like"/>
    <property type="match status" value="1"/>
</dbReference>
<accession>A0A1F6TFI2</accession>
<protein>
    <recommendedName>
        <fullName evidence="2">PIN domain-containing protein</fullName>
    </recommendedName>
</protein>
<gene>
    <name evidence="3" type="ORF">A2150_02575</name>
</gene>
<dbReference type="SUPFAM" id="SSF88723">
    <property type="entry name" value="PIN domain-like"/>
    <property type="match status" value="1"/>
</dbReference>
<evidence type="ECO:0000256" key="1">
    <source>
        <dbReference type="ARBA" id="ARBA00022842"/>
    </source>
</evidence>
<dbReference type="EMBL" id="MFSS01000035">
    <property type="protein sequence ID" value="OGI43880.1"/>
    <property type="molecule type" value="Genomic_DNA"/>
</dbReference>
<dbReference type="Gene3D" id="3.40.50.1010">
    <property type="entry name" value="5'-nuclease"/>
    <property type="match status" value="1"/>
</dbReference>
<dbReference type="Pfam" id="PF01850">
    <property type="entry name" value="PIN"/>
    <property type="match status" value="1"/>
</dbReference>
<proteinExistence type="predicted"/>
<sequence>MPDKVIDASAMAALVFGEPEADEIAERIRGSSLHAPTLIEYELASVCLKKLRQYSKQRAALLAGHALAKQMAVRKHSVDTQEIVLLAEKTKLTAYDAAYLWLAGSLGAELVTLDKRLARAVESLTR</sequence>
<name>A0A1F6TFI2_9PROT</name>
<evidence type="ECO:0000313" key="3">
    <source>
        <dbReference type="EMBL" id="OGI43880.1"/>
    </source>
</evidence>
<dbReference type="InterPro" id="IPR029060">
    <property type="entry name" value="PIN-like_dom_sf"/>
</dbReference>
<dbReference type="InterPro" id="IPR002716">
    <property type="entry name" value="PIN_dom"/>
</dbReference>
<dbReference type="PANTHER" id="PTHR35901:SF1">
    <property type="entry name" value="EXONUCLEASE VAPC9"/>
    <property type="match status" value="1"/>
</dbReference>
<dbReference type="Proteomes" id="UP000177925">
    <property type="component" value="Unassembled WGS sequence"/>
</dbReference>
<organism evidence="3 4">
    <name type="scientific">Candidatus Muproteobacteria bacterium RBG_16_64_11</name>
    <dbReference type="NCBI Taxonomy" id="1817758"/>
    <lineage>
        <taxon>Bacteria</taxon>
        <taxon>Pseudomonadati</taxon>
        <taxon>Pseudomonadota</taxon>
        <taxon>Candidatus Muproteobacteria</taxon>
    </lineage>
</organism>
<reference evidence="3 4" key="1">
    <citation type="journal article" date="2016" name="Nat. Commun.">
        <title>Thousands of microbial genomes shed light on interconnected biogeochemical processes in an aquifer system.</title>
        <authorList>
            <person name="Anantharaman K."/>
            <person name="Brown C.T."/>
            <person name="Hug L.A."/>
            <person name="Sharon I."/>
            <person name="Castelle C.J."/>
            <person name="Probst A.J."/>
            <person name="Thomas B.C."/>
            <person name="Singh A."/>
            <person name="Wilkins M.J."/>
            <person name="Karaoz U."/>
            <person name="Brodie E.L."/>
            <person name="Williams K.H."/>
            <person name="Hubbard S.S."/>
            <person name="Banfield J.F."/>
        </authorList>
    </citation>
    <scope>NUCLEOTIDE SEQUENCE [LARGE SCALE GENOMIC DNA]</scope>
</reference>
<keyword evidence="1" id="KW-0460">Magnesium</keyword>
<dbReference type="AlphaFoldDB" id="A0A1F6TFI2"/>
<evidence type="ECO:0000313" key="4">
    <source>
        <dbReference type="Proteomes" id="UP000177925"/>
    </source>
</evidence>
<comment type="caution">
    <text evidence="3">The sequence shown here is derived from an EMBL/GenBank/DDBJ whole genome shotgun (WGS) entry which is preliminary data.</text>
</comment>
<dbReference type="InterPro" id="IPR051619">
    <property type="entry name" value="TypeII_TA_RNase_PINc/VapC"/>
</dbReference>
<dbReference type="PANTHER" id="PTHR35901">
    <property type="entry name" value="RIBONUCLEASE VAPC3"/>
    <property type="match status" value="1"/>
</dbReference>
<dbReference type="InterPro" id="IPR044153">
    <property type="entry name" value="PIN_Pae0151-like"/>
</dbReference>